<dbReference type="GO" id="GO:0005886">
    <property type="term" value="C:plasma membrane"/>
    <property type="evidence" value="ECO:0007669"/>
    <property type="project" value="TreeGrafter"/>
</dbReference>
<feature type="binding site" evidence="12">
    <location>
        <position position="50"/>
    </location>
    <ligand>
        <name>CoA</name>
        <dbReference type="ChEBI" id="CHEBI:57287"/>
    </ligand>
</feature>
<comment type="catalytic activity">
    <reaction evidence="10">
        <text>apo-[aryl-carrier protein] + CoA = holo-[aryl-carrier protein] + adenosine 3',5'-bisphosphate + H(+)</text>
        <dbReference type="Rhea" id="RHEA:48404"/>
        <dbReference type="Rhea" id="RHEA-COMP:15903"/>
        <dbReference type="Rhea" id="RHEA-COMP:17557"/>
        <dbReference type="ChEBI" id="CHEBI:15378"/>
        <dbReference type="ChEBI" id="CHEBI:29999"/>
        <dbReference type="ChEBI" id="CHEBI:57287"/>
        <dbReference type="ChEBI" id="CHEBI:58343"/>
        <dbReference type="ChEBI" id="CHEBI:64479"/>
    </reaction>
</comment>
<evidence type="ECO:0000256" key="10">
    <source>
        <dbReference type="ARBA" id="ARBA00049176"/>
    </source>
</evidence>
<dbReference type="RefSeq" id="WP_072835332.1">
    <property type="nucleotide sequence ID" value="NZ_FQUU01000008.1"/>
</dbReference>
<evidence type="ECO:0000259" key="14">
    <source>
        <dbReference type="Pfam" id="PF01648"/>
    </source>
</evidence>
<evidence type="ECO:0000313" key="15">
    <source>
        <dbReference type="EMBL" id="SHF25560.1"/>
    </source>
</evidence>
<dbReference type="Pfam" id="PF01648">
    <property type="entry name" value="ACPS"/>
    <property type="match status" value="1"/>
</dbReference>
<evidence type="ECO:0000256" key="8">
    <source>
        <dbReference type="ARBA" id="ARBA00029894"/>
    </source>
</evidence>
<dbReference type="SUPFAM" id="SSF56214">
    <property type="entry name" value="4'-phosphopantetheinyl transferase"/>
    <property type="match status" value="2"/>
</dbReference>
<comment type="cofactor">
    <cofactor evidence="13">
        <name>Mg(2+)</name>
        <dbReference type="ChEBI" id="CHEBI:18420"/>
    </cofactor>
</comment>
<feature type="binding site" evidence="12">
    <location>
        <position position="104"/>
    </location>
    <ligand>
        <name>CoA</name>
        <dbReference type="ChEBI" id="CHEBI:57287"/>
    </ligand>
</feature>
<protein>
    <recommendedName>
        <fullName evidence="5">Enterobactin synthase component D</fullName>
    </recommendedName>
    <alternativeName>
        <fullName evidence="8">4'-phosphopantetheinyl transferase EntD</fullName>
    </alternativeName>
    <alternativeName>
        <fullName evidence="9">Enterochelin synthase D</fullName>
    </alternativeName>
</protein>
<dbReference type="PANTHER" id="PTHR38096">
    <property type="entry name" value="ENTEROBACTIN SYNTHASE COMPONENT D"/>
    <property type="match status" value="1"/>
</dbReference>
<comment type="similarity">
    <text evidence="3">Belongs to the P-Pant transferase superfamily. EntD family.</text>
</comment>
<keyword evidence="13" id="KW-0460">Magnesium</keyword>
<dbReference type="PANTHER" id="PTHR38096:SF1">
    <property type="entry name" value="ENTEROBACTIN SYNTHASE COMPONENT D"/>
    <property type="match status" value="1"/>
</dbReference>
<keyword evidence="7" id="KW-0259">Enterobactin biosynthesis</keyword>
<dbReference type="GO" id="GO:0009366">
    <property type="term" value="C:enterobactin synthetase complex"/>
    <property type="evidence" value="ECO:0007669"/>
    <property type="project" value="InterPro"/>
</dbReference>
<dbReference type="Proteomes" id="UP000184048">
    <property type="component" value="Unassembled WGS sequence"/>
</dbReference>
<keyword evidence="13" id="KW-0479">Metal-binding</keyword>
<dbReference type="EMBL" id="FQUU01000008">
    <property type="protein sequence ID" value="SHF25560.1"/>
    <property type="molecule type" value="Genomic_DNA"/>
</dbReference>
<evidence type="ECO:0000313" key="16">
    <source>
        <dbReference type="Proteomes" id="UP000184048"/>
    </source>
</evidence>
<evidence type="ECO:0000256" key="11">
    <source>
        <dbReference type="ARBA" id="ARBA00049191"/>
    </source>
</evidence>
<dbReference type="InterPro" id="IPR037143">
    <property type="entry name" value="4-PPantetheinyl_Trfase_dom_sf"/>
</dbReference>
<dbReference type="InterPro" id="IPR003542">
    <property type="entry name" value="Enbac_synth_compD-like"/>
</dbReference>
<feature type="binding site" evidence="12">
    <location>
        <position position="151"/>
    </location>
    <ligand>
        <name>CoA</name>
        <dbReference type="ChEBI" id="CHEBI:57287"/>
    </ligand>
</feature>
<feature type="binding site" evidence="12">
    <location>
        <begin position="85"/>
        <end position="86"/>
    </location>
    <ligand>
        <name>CoA</name>
        <dbReference type="ChEBI" id="CHEBI:57287"/>
    </ligand>
</feature>
<dbReference type="Gene3D" id="3.90.470.20">
    <property type="entry name" value="4'-phosphopantetheinyl transferase domain"/>
    <property type="match status" value="1"/>
</dbReference>
<name>A0A1M5A5L2_9BACT</name>
<reference evidence="15 16" key="1">
    <citation type="submission" date="2016-11" db="EMBL/GenBank/DDBJ databases">
        <authorList>
            <person name="Jaros S."/>
            <person name="Januszkiewicz K."/>
            <person name="Wedrychowicz H."/>
        </authorList>
    </citation>
    <scope>NUCLEOTIDE SEQUENCE [LARGE SCALE GENOMIC DNA]</scope>
    <source>
        <strain evidence="15 16">DSM 18119</strain>
    </source>
</reference>
<evidence type="ECO:0000256" key="9">
    <source>
        <dbReference type="ARBA" id="ARBA00031996"/>
    </source>
</evidence>
<evidence type="ECO:0000256" key="12">
    <source>
        <dbReference type="PIRSR" id="PIRSR603542-1"/>
    </source>
</evidence>
<keyword evidence="6 15" id="KW-0808">Transferase</keyword>
<feature type="binding site" evidence="12">
    <location>
        <position position="147"/>
    </location>
    <ligand>
        <name>CoA</name>
        <dbReference type="ChEBI" id="CHEBI:57287"/>
    </ligand>
</feature>
<dbReference type="GO" id="GO:0008897">
    <property type="term" value="F:holo-[acyl-carrier-protein] synthase activity"/>
    <property type="evidence" value="ECO:0007669"/>
    <property type="project" value="InterPro"/>
</dbReference>
<dbReference type="InterPro" id="IPR008278">
    <property type="entry name" value="4-PPantetheinyl_Trfase_dom"/>
</dbReference>
<dbReference type="GO" id="GO:0009239">
    <property type="term" value="P:enterobactin biosynthetic process"/>
    <property type="evidence" value="ECO:0007669"/>
    <property type="project" value="UniProtKB-KW"/>
</dbReference>
<sequence length="208" mass="24669">MPIFYQQDIDTYTRLAIWKLEEAEDFFLKAVPLQREITHPHKRLQHLAGRWLLKYLFPEFPLELIRIADTRKPFLENEIYHFSISHCGDYAAVIVSEKCRVGVDIEIPTQKVERIKHKFLHREELEFLKHKGMESIVPLTLMWSCKEAVFKWWSYGNVDFSDQIRLLPSDLKVKGSINACFIEKESYDLSLHYNLFEDLCLAWVSTGF</sequence>
<feature type="binding site" evidence="13">
    <location>
        <position position="104"/>
    </location>
    <ligand>
        <name>Mg(2+)</name>
        <dbReference type="ChEBI" id="CHEBI:18420"/>
    </ligand>
</feature>
<comment type="pathway">
    <text evidence="2">Siderophore biosynthesis; enterobactin biosynthesis.</text>
</comment>
<dbReference type="OrthoDB" id="1190494at2"/>
<evidence type="ECO:0000256" key="4">
    <source>
        <dbReference type="ARBA" id="ARBA00011503"/>
    </source>
</evidence>
<comment type="function">
    <text evidence="1">Involved in the biosynthesis of the siderophore enterobactin (enterochelin), which is a macrocyclic trimeric lactone of N-(2,3-dihydroxybenzoyl)-serine. The serine trilactone serves as a scaffolding for the three catechol functionalities that provide hexadentate coordination for the tightly ligated iron(2+) atoms. Plays an essential role in the assembly of the enterobactin by catalyzing the transfer of the 4'-phosphopantetheine (Ppant) moiety from coenzyme A to the apo-domains of both EntB (ArCP domain) and EntF (PCP domain) to yield their holo-forms which make them competent for the activation of 2,3-dihydroxybenzoate (DHB) and L-serine, respectively.</text>
</comment>
<evidence type="ECO:0000256" key="1">
    <source>
        <dbReference type="ARBA" id="ARBA00003937"/>
    </source>
</evidence>
<evidence type="ECO:0000256" key="3">
    <source>
        <dbReference type="ARBA" id="ARBA00008342"/>
    </source>
</evidence>
<feature type="binding site" evidence="13">
    <location>
        <position position="106"/>
    </location>
    <ligand>
        <name>Mg(2+)</name>
        <dbReference type="ChEBI" id="CHEBI:18420"/>
    </ligand>
</feature>
<dbReference type="AlphaFoldDB" id="A0A1M5A5L2"/>
<organism evidence="15 16">
    <name type="scientific">Flavisolibacter ginsengisoli DSM 18119</name>
    <dbReference type="NCBI Taxonomy" id="1121884"/>
    <lineage>
        <taxon>Bacteria</taxon>
        <taxon>Pseudomonadati</taxon>
        <taxon>Bacteroidota</taxon>
        <taxon>Chitinophagia</taxon>
        <taxon>Chitinophagales</taxon>
        <taxon>Chitinophagaceae</taxon>
        <taxon>Flavisolibacter</taxon>
    </lineage>
</organism>
<dbReference type="STRING" id="1121884.SAMN02745131_02145"/>
<evidence type="ECO:0000256" key="13">
    <source>
        <dbReference type="PIRSR" id="PIRSR603542-2"/>
    </source>
</evidence>
<evidence type="ECO:0000256" key="2">
    <source>
        <dbReference type="ARBA" id="ARBA00004993"/>
    </source>
</evidence>
<dbReference type="GO" id="GO:0000287">
    <property type="term" value="F:magnesium ion binding"/>
    <property type="evidence" value="ECO:0007669"/>
    <property type="project" value="InterPro"/>
</dbReference>
<evidence type="ECO:0000256" key="7">
    <source>
        <dbReference type="ARBA" id="ARBA00023191"/>
    </source>
</evidence>
<proteinExistence type="inferred from homology"/>
<feature type="binding site" evidence="13">
    <location>
        <position position="105"/>
    </location>
    <ligand>
        <name>Mg(2+)</name>
        <dbReference type="ChEBI" id="CHEBI:18420"/>
    </ligand>
</feature>
<evidence type="ECO:0000256" key="6">
    <source>
        <dbReference type="ARBA" id="ARBA00022679"/>
    </source>
</evidence>
<comment type="subunit">
    <text evidence="4">EntB, EntD, EntE, and EntF form a multienzyme complex called enterobactin synthase.</text>
</comment>
<feature type="domain" description="4'-phosphopantetheinyl transferase" evidence="14">
    <location>
        <begin position="100"/>
        <end position="165"/>
    </location>
</feature>
<evidence type="ECO:0000256" key="5">
    <source>
        <dbReference type="ARBA" id="ARBA00019087"/>
    </source>
</evidence>
<gene>
    <name evidence="15" type="ORF">SAMN02745131_02145</name>
</gene>
<accession>A0A1M5A5L2</accession>
<comment type="catalytic activity">
    <reaction evidence="11">
        <text>apo-[peptidyl-carrier protein] + CoA = holo-[peptidyl-carrier protein] + adenosine 3',5'-bisphosphate + H(+)</text>
        <dbReference type="Rhea" id="RHEA:46228"/>
        <dbReference type="Rhea" id="RHEA-COMP:11479"/>
        <dbReference type="Rhea" id="RHEA-COMP:11480"/>
        <dbReference type="ChEBI" id="CHEBI:15378"/>
        <dbReference type="ChEBI" id="CHEBI:29999"/>
        <dbReference type="ChEBI" id="CHEBI:57287"/>
        <dbReference type="ChEBI" id="CHEBI:58343"/>
        <dbReference type="ChEBI" id="CHEBI:64479"/>
    </reaction>
</comment>
<keyword evidence="16" id="KW-1185">Reference proteome</keyword>